<dbReference type="Pfam" id="PF02779">
    <property type="entry name" value="Transket_pyr"/>
    <property type="match status" value="1"/>
</dbReference>
<evidence type="ECO:0000256" key="2">
    <source>
        <dbReference type="ARBA" id="ARBA00023002"/>
    </source>
</evidence>
<dbReference type="CDD" id="cd07036">
    <property type="entry name" value="TPP_PYR_E1-PDHc-beta_like"/>
    <property type="match status" value="1"/>
</dbReference>
<dbReference type="GO" id="GO:0016491">
    <property type="term" value="F:oxidoreductase activity"/>
    <property type="evidence" value="ECO:0007669"/>
    <property type="project" value="UniProtKB-KW"/>
</dbReference>
<dbReference type="InterPro" id="IPR029061">
    <property type="entry name" value="THDP-binding"/>
</dbReference>
<evidence type="ECO:0000313" key="5">
    <source>
        <dbReference type="EMBL" id="MBJ7610051.1"/>
    </source>
</evidence>
<dbReference type="EMBL" id="JAEKNN010000054">
    <property type="protein sequence ID" value="MBJ7610051.1"/>
    <property type="molecule type" value="Genomic_DNA"/>
</dbReference>
<dbReference type="InterPro" id="IPR005475">
    <property type="entry name" value="Transketolase-like_Pyr-bd"/>
</dbReference>
<organism evidence="5 6">
    <name type="scientific">Candidatus Amunia macphersoniae</name>
    <dbReference type="NCBI Taxonomy" id="3127014"/>
    <lineage>
        <taxon>Bacteria</taxon>
        <taxon>Bacillati</taxon>
        <taxon>Candidatus Dormiibacterota</taxon>
        <taxon>Candidatus Dormibacteria</taxon>
        <taxon>Candidatus Aeolococcales</taxon>
        <taxon>Candidatus Aeolococcaceae</taxon>
        <taxon>Candidatus Amunia</taxon>
    </lineage>
</organism>
<proteinExistence type="predicted"/>
<accession>A0A934KJM5</accession>
<dbReference type="Pfam" id="PF02780">
    <property type="entry name" value="Transketolase_C"/>
    <property type="match status" value="1"/>
</dbReference>
<dbReference type="FunFam" id="3.40.50.970:FF:000001">
    <property type="entry name" value="Pyruvate dehydrogenase E1 beta subunit"/>
    <property type="match status" value="1"/>
</dbReference>
<dbReference type="NCBIfam" id="NF006667">
    <property type="entry name" value="PRK09212.1"/>
    <property type="match status" value="1"/>
</dbReference>
<dbReference type="AlphaFoldDB" id="A0A934KJM5"/>
<reference evidence="5 6" key="1">
    <citation type="submission" date="2020-10" db="EMBL/GenBank/DDBJ databases">
        <title>Ca. Dormibacterota MAGs.</title>
        <authorList>
            <person name="Montgomery K."/>
        </authorList>
    </citation>
    <scope>NUCLEOTIDE SEQUENCE [LARGE SCALE GENOMIC DNA]</scope>
    <source>
        <strain evidence="5">Mitchell_Peninsula_5</strain>
    </source>
</reference>
<dbReference type="InterPro" id="IPR009014">
    <property type="entry name" value="Transketo_C/PFOR_II"/>
</dbReference>
<comment type="cofactor">
    <cofactor evidence="1">
        <name>thiamine diphosphate</name>
        <dbReference type="ChEBI" id="CHEBI:58937"/>
    </cofactor>
</comment>
<dbReference type="SUPFAM" id="SSF52922">
    <property type="entry name" value="TK C-terminal domain-like"/>
    <property type="match status" value="1"/>
</dbReference>
<dbReference type="Proteomes" id="UP000614410">
    <property type="component" value="Unassembled WGS sequence"/>
</dbReference>
<dbReference type="Gene3D" id="3.40.50.920">
    <property type="match status" value="1"/>
</dbReference>
<keyword evidence="3" id="KW-0786">Thiamine pyrophosphate</keyword>
<protein>
    <submittedName>
        <fullName evidence="5">Alpha-ketoacid dehydrogenase subunit beta</fullName>
    </submittedName>
</protein>
<evidence type="ECO:0000256" key="3">
    <source>
        <dbReference type="ARBA" id="ARBA00023052"/>
    </source>
</evidence>
<evidence type="ECO:0000259" key="4">
    <source>
        <dbReference type="SMART" id="SM00861"/>
    </source>
</evidence>
<keyword evidence="2" id="KW-0560">Oxidoreductase</keyword>
<dbReference type="SMART" id="SM00861">
    <property type="entry name" value="Transket_pyr"/>
    <property type="match status" value="1"/>
</dbReference>
<dbReference type="SUPFAM" id="SSF52518">
    <property type="entry name" value="Thiamin diphosphate-binding fold (THDP-binding)"/>
    <property type="match status" value="1"/>
</dbReference>
<dbReference type="FunFam" id="3.40.50.920:FF:000001">
    <property type="entry name" value="Pyruvate dehydrogenase E1 beta subunit"/>
    <property type="match status" value="1"/>
</dbReference>
<dbReference type="Gene3D" id="3.40.50.970">
    <property type="match status" value="1"/>
</dbReference>
<name>A0A934KJM5_9BACT</name>
<evidence type="ECO:0000256" key="1">
    <source>
        <dbReference type="ARBA" id="ARBA00001964"/>
    </source>
</evidence>
<evidence type="ECO:0000313" key="6">
    <source>
        <dbReference type="Proteomes" id="UP000614410"/>
    </source>
</evidence>
<comment type="caution">
    <text evidence="5">The sequence shown here is derived from an EMBL/GenBank/DDBJ whole genome shotgun (WGS) entry which is preliminary data.</text>
</comment>
<dbReference type="PANTHER" id="PTHR43257:SF2">
    <property type="entry name" value="PYRUVATE DEHYDROGENASE E1 COMPONENT SUBUNIT BETA"/>
    <property type="match status" value="1"/>
</dbReference>
<dbReference type="InterPro" id="IPR033248">
    <property type="entry name" value="Transketolase_C"/>
</dbReference>
<gene>
    <name evidence="5" type="ORF">JF887_11570</name>
</gene>
<dbReference type="PANTHER" id="PTHR43257">
    <property type="entry name" value="PYRUVATE DEHYDROGENASE E1 COMPONENT BETA SUBUNIT"/>
    <property type="match status" value="1"/>
</dbReference>
<sequence length="327" mass="35684">MPSKTYLEAIREGMRDEMRRDERVMILGEDVGAKGGVFGATDGLQKEFGEWRVMDAPLAESCIVGVCIGAAMNGMRPIAEIQFQDFIMPAVDQIVSEAAKMRYRSNNDWGVPMVVRAPFGGGIHGALYHSQSIEAMFCGVPGLKVVVPSTPYDAKGLLVNAMRDPDPVLFFEHKRAYRSVRGEVPDDDYTVPLGTAALAREGDDIAIFTYGIMVHTALEAAERLAEDGFECEVVDLRSLRPLDREAIVASARKCGKVLVTQEANLAVSVSSEVSAIVAEDCFEYLDAPVMRIGGPEIPAMPYAHALESFYLVTPDKLEAALRKLAAY</sequence>
<feature type="domain" description="Transketolase-like pyrimidine-binding" evidence="4">
    <location>
        <begin position="4"/>
        <end position="179"/>
    </location>
</feature>